<evidence type="ECO:0000256" key="1">
    <source>
        <dbReference type="SAM" id="MobiDB-lite"/>
    </source>
</evidence>
<gene>
    <name evidence="2" type="ORF">BC936DRAFT_146387</name>
</gene>
<dbReference type="Proteomes" id="UP000268093">
    <property type="component" value="Unassembled WGS sequence"/>
</dbReference>
<evidence type="ECO:0000313" key="2">
    <source>
        <dbReference type="EMBL" id="RUP46904.1"/>
    </source>
</evidence>
<accession>A0A433D7R4</accession>
<dbReference type="OrthoDB" id="2355419at2759"/>
<name>A0A433D7R4_9FUNG</name>
<dbReference type="AlphaFoldDB" id="A0A433D7R4"/>
<keyword evidence="3" id="KW-1185">Reference proteome</keyword>
<sequence length="554" mass="61157">MTIAIPQIRKPAINLGNVSLVLAESGDCRDGIHHKKTRSNGGKRGYRRGGYRNTKSDATVALADRHWKNQPSESHLKSEFWVPIITKAFGKDPSIHRSWEYHLVPGNAGKGSAKSDFAAITLAENGSHIVFFIAELEQGGFEIYTEYAVIACEAAFELNCILEMANHLTPDEVTTIKVHVALINGTSISLGVIRPMYNAEKTAILYVYGKNICCQPAMRSLISDEDLAYCKIIGINYIIATLCFLVSPLTFPTYSLPGEHCILLASANNSVATPISKSANTTASVVLTDNADSPSFTLLTLVTSRPLGCRVWCISPGVIAWRRSFKDFWKDIVLRTGRLGQDGLLHSSVNCRSLVIVVYSRRSLTFCGSSPFCDLSSSVDIIGYCYRSMIVSDDWREIDRNMSEPQFPRRAHIGGQAPCLHTMLRSRAVGIGGVHVRSTNPVLQPVLVMYGLQFPRRAQKPSRTRRDGKGYIRSPSAVRRSARRSLNWLSPTQGYLDITTHKPFITGRDPSVTMEFSEDGTKSFGEAVHDTGGKITDLSSPSQKKIVIEMKRVP</sequence>
<organism evidence="2 3">
    <name type="scientific">Jimgerdemannia flammicorona</name>
    <dbReference type="NCBI Taxonomy" id="994334"/>
    <lineage>
        <taxon>Eukaryota</taxon>
        <taxon>Fungi</taxon>
        <taxon>Fungi incertae sedis</taxon>
        <taxon>Mucoromycota</taxon>
        <taxon>Mucoromycotina</taxon>
        <taxon>Endogonomycetes</taxon>
        <taxon>Endogonales</taxon>
        <taxon>Endogonaceae</taxon>
        <taxon>Jimgerdemannia</taxon>
    </lineage>
</organism>
<feature type="region of interest" description="Disordered" evidence="1">
    <location>
        <begin position="32"/>
        <end position="51"/>
    </location>
</feature>
<protein>
    <submittedName>
        <fullName evidence="2">Uncharacterized protein</fullName>
    </submittedName>
</protein>
<comment type="caution">
    <text evidence="2">The sequence shown here is derived from an EMBL/GenBank/DDBJ whole genome shotgun (WGS) entry which is preliminary data.</text>
</comment>
<evidence type="ECO:0000313" key="3">
    <source>
        <dbReference type="Proteomes" id="UP000268093"/>
    </source>
</evidence>
<proteinExistence type="predicted"/>
<reference evidence="2 3" key="1">
    <citation type="journal article" date="2018" name="New Phytol.">
        <title>Phylogenomics of Endogonaceae and evolution of mycorrhizas within Mucoromycota.</title>
        <authorList>
            <person name="Chang Y."/>
            <person name="Desiro A."/>
            <person name="Na H."/>
            <person name="Sandor L."/>
            <person name="Lipzen A."/>
            <person name="Clum A."/>
            <person name="Barry K."/>
            <person name="Grigoriev I.V."/>
            <person name="Martin F.M."/>
            <person name="Stajich J.E."/>
            <person name="Smith M.E."/>
            <person name="Bonito G."/>
            <person name="Spatafora J.W."/>
        </authorList>
    </citation>
    <scope>NUCLEOTIDE SEQUENCE [LARGE SCALE GENOMIC DNA]</scope>
    <source>
        <strain evidence="2 3">GMNB39</strain>
    </source>
</reference>
<dbReference type="EMBL" id="RBNI01005241">
    <property type="protein sequence ID" value="RUP46904.1"/>
    <property type="molecule type" value="Genomic_DNA"/>
</dbReference>